<comment type="caution">
    <text evidence="3">The sequence shown here is derived from an EMBL/GenBank/DDBJ whole genome shotgun (WGS) entry which is preliminary data.</text>
</comment>
<dbReference type="PRINTS" id="PR01438">
    <property type="entry name" value="UNVRSLSTRESS"/>
</dbReference>
<feature type="domain" description="UspA" evidence="2">
    <location>
        <begin position="4"/>
        <end position="153"/>
    </location>
</feature>
<sequence>MKVSKIIIGIDDSPYARNAAAYGFDLARTYKASVGLVHIVEPVIIPPNPADNLTGIPMDSTMGIQEAELNDIQTTQSQMIIERTIKEFGEGLEVTAFTQYGLTSDGIIDCGKEFKADLIVVGTHRRSGFDRLISGNIVEVLVRHSSIPVLVVPFTE</sequence>
<reference evidence="3 4" key="1">
    <citation type="submission" date="2023-07" db="EMBL/GenBank/DDBJ databases">
        <title>Sorghum-associated microbial communities from plants grown in Nebraska, USA.</title>
        <authorList>
            <person name="Schachtman D."/>
        </authorList>
    </citation>
    <scope>NUCLEOTIDE SEQUENCE [LARGE SCALE GENOMIC DNA]</scope>
    <source>
        <strain evidence="3 4">3262</strain>
    </source>
</reference>
<comment type="similarity">
    <text evidence="1">Belongs to the universal stress protein A family.</text>
</comment>
<dbReference type="InterPro" id="IPR006016">
    <property type="entry name" value="UspA"/>
</dbReference>
<gene>
    <name evidence="3" type="ORF">J2W55_002556</name>
</gene>
<name>A0ABU1TBE8_9SPHI</name>
<proteinExistence type="inferred from homology"/>
<dbReference type="CDD" id="cd00293">
    <property type="entry name" value="USP-like"/>
    <property type="match status" value="1"/>
</dbReference>
<dbReference type="SUPFAM" id="SSF52402">
    <property type="entry name" value="Adenine nucleotide alpha hydrolases-like"/>
    <property type="match status" value="1"/>
</dbReference>
<organism evidence="3 4">
    <name type="scientific">Mucilaginibacter pocheonensis</name>
    <dbReference type="NCBI Taxonomy" id="398050"/>
    <lineage>
        <taxon>Bacteria</taxon>
        <taxon>Pseudomonadati</taxon>
        <taxon>Bacteroidota</taxon>
        <taxon>Sphingobacteriia</taxon>
        <taxon>Sphingobacteriales</taxon>
        <taxon>Sphingobacteriaceae</taxon>
        <taxon>Mucilaginibacter</taxon>
    </lineage>
</organism>
<dbReference type="PANTHER" id="PTHR46268:SF6">
    <property type="entry name" value="UNIVERSAL STRESS PROTEIN UP12"/>
    <property type="match status" value="1"/>
</dbReference>
<accession>A0ABU1TBE8</accession>
<evidence type="ECO:0000313" key="4">
    <source>
        <dbReference type="Proteomes" id="UP001247620"/>
    </source>
</evidence>
<dbReference type="Pfam" id="PF00582">
    <property type="entry name" value="Usp"/>
    <property type="match status" value="1"/>
</dbReference>
<dbReference type="PANTHER" id="PTHR46268">
    <property type="entry name" value="STRESS RESPONSE PROTEIN NHAX"/>
    <property type="match status" value="1"/>
</dbReference>
<keyword evidence="4" id="KW-1185">Reference proteome</keyword>
<evidence type="ECO:0000313" key="3">
    <source>
        <dbReference type="EMBL" id="MDR6942714.1"/>
    </source>
</evidence>
<evidence type="ECO:0000256" key="1">
    <source>
        <dbReference type="ARBA" id="ARBA00008791"/>
    </source>
</evidence>
<dbReference type="Proteomes" id="UP001247620">
    <property type="component" value="Unassembled WGS sequence"/>
</dbReference>
<dbReference type="InterPro" id="IPR014729">
    <property type="entry name" value="Rossmann-like_a/b/a_fold"/>
</dbReference>
<dbReference type="EMBL" id="JAVDUU010000002">
    <property type="protein sequence ID" value="MDR6942714.1"/>
    <property type="molecule type" value="Genomic_DNA"/>
</dbReference>
<dbReference type="InterPro" id="IPR006015">
    <property type="entry name" value="Universal_stress_UspA"/>
</dbReference>
<dbReference type="RefSeq" id="WP_310096181.1">
    <property type="nucleotide sequence ID" value="NZ_JAVDUU010000002.1"/>
</dbReference>
<evidence type="ECO:0000259" key="2">
    <source>
        <dbReference type="Pfam" id="PF00582"/>
    </source>
</evidence>
<dbReference type="Gene3D" id="3.40.50.620">
    <property type="entry name" value="HUPs"/>
    <property type="match status" value="1"/>
</dbReference>
<protein>
    <submittedName>
        <fullName evidence="3">Nucleotide-binding universal stress UspA family protein</fullName>
    </submittedName>
</protein>